<dbReference type="AlphaFoldDB" id="A0A1Z2SEV7"/>
<name>A0A1Z2SEV7_VIBGA</name>
<feature type="transmembrane region" description="Helical" evidence="1">
    <location>
        <begin position="51"/>
        <end position="70"/>
    </location>
</feature>
<protein>
    <submittedName>
        <fullName evidence="2">Uncharacterized protein</fullName>
    </submittedName>
</protein>
<keyword evidence="1" id="KW-0812">Transmembrane</keyword>
<gene>
    <name evidence="2" type="ORF">BSQ33_08290</name>
</gene>
<sequence>MQWYHSHNLNDGLCETLPRFMGLAIIHDSYQNLEHYHSAMGASLCVMMSRVIGLMGTDCLWLGVFLFFYIDCARSAIDKLMITLRMILIL</sequence>
<proteinExistence type="predicted"/>
<evidence type="ECO:0000256" key="1">
    <source>
        <dbReference type="SAM" id="Phobius"/>
    </source>
</evidence>
<keyword evidence="1" id="KW-1133">Transmembrane helix</keyword>
<accession>A0A1Z2SEV7</accession>
<evidence type="ECO:0000313" key="3">
    <source>
        <dbReference type="Proteomes" id="UP000196708"/>
    </source>
</evidence>
<organism evidence="2 3">
    <name type="scientific">Vibrio gazogenes</name>
    <dbReference type="NCBI Taxonomy" id="687"/>
    <lineage>
        <taxon>Bacteria</taxon>
        <taxon>Pseudomonadati</taxon>
        <taxon>Pseudomonadota</taxon>
        <taxon>Gammaproteobacteria</taxon>
        <taxon>Vibrionales</taxon>
        <taxon>Vibrionaceae</taxon>
        <taxon>Vibrio</taxon>
    </lineage>
</organism>
<reference evidence="2 3" key="1">
    <citation type="submission" date="2016-12" db="EMBL/GenBank/DDBJ databases">
        <authorList>
            <person name="Song W.-J."/>
            <person name="Kurnit D.M."/>
        </authorList>
    </citation>
    <scope>NUCLEOTIDE SEQUENCE [LARGE SCALE GENOMIC DNA]</scope>
    <source>
        <strain evidence="2 3">ATCC 43942</strain>
    </source>
</reference>
<dbReference type="KEGG" id="vga:BSQ33_08290"/>
<evidence type="ECO:0000313" key="2">
    <source>
        <dbReference type="EMBL" id="ASA55702.1"/>
    </source>
</evidence>
<dbReference type="Proteomes" id="UP000196708">
    <property type="component" value="Chromosome 1"/>
</dbReference>
<dbReference type="EMBL" id="CP018835">
    <property type="protein sequence ID" value="ASA55702.1"/>
    <property type="molecule type" value="Genomic_DNA"/>
</dbReference>
<keyword evidence="1" id="KW-0472">Membrane</keyword>